<feature type="compositionally biased region" description="Polar residues" evidence="1">
    <location>
        <begin position="32"/>
        <end position="49"/>
    </location>
</feature>
<accession>A0A5B7IU70</accession>
<protein>
    <submittedName>
        <fullName evidence="2">Uncharacterized protein</fullName>
    </submittedName>
</protein>
<evidence type="ECO:0000313" key="3">
    <source>
        <dbReference type="Proteomes" id="UP000324222"/>
    </source>
</evidence>
<dbReference type="EMBL" id="VSRR010064696">
    <property type="protein sequence ID" value="MPC84188.1"/>
    <property type="molecule type" value="Genomic_DNA"/>
</dbReference>
<keyword evidence="3" id="KW-1185">Reference proteome</keyword>
<dbReference type="AlphaFoldDB" id="A0A5B7IU70"/>
<proteinExistence type="predicted"/>
<dbReference type="Proteomes" id="UP000324222">
    <property type="component" value="Unassembled WGS sequence"/>
</dbReference>
<evidence type="ECO:0000256" key="1">
    <source>
        <dbReference type="SAM" id="MobiDB-lite"/>
    </source>
</evidence>
<reference evidence="2 3" key="1">
    <citation type="submission" date="2019-05" db="EMBL/GenBank/DDBJ databases">
        <title>Another draft genome of Portunus trituberculatus and its Hox gene families provides insights of decapod evolution.</title>
        <authorList>
            <person name="Jeong J.-H."/>
            <person name="Song I."/>
            <person name="Kim S."/>
            <person name="Choi T."/>
            <person name="Kim D."/>
            <person name="Ryu S."/>
            <person name="Kim W."/>
        </authorList>
    </citation>
    <scope>NUCLEOTIDE SEQUENCE [LARGE SCALE GENOMIC DNA]</scope>
    <source>
        <tissue evidence="2">Muscle</tissue>
    </source>
</reference>
<gene>
    <name evidence="2" type="ORF">E2C01_078916</name>
</gene>
<comment type="caution">
    <text evidence="2">The sequence shown here is derived from an EMBL/GenBank/DDBJ whole genome shotgun (WGS) entry which is preliminary data.</text>
</comment>
<feature type="region of interest" description="Disordered" evidence="1">
    <location>
        <begin position="1"/>
        <end position="49"/>
    </location>
</feature>
<organism evidence="2 3">
    <name type="scientific">Portunus trituberculatus</name>
    <name type="common">Swimming crab</name>
    <name type="synonym">Neptunus trituberculatus</name>
    <dbReference type="NCBI Taxonomy" id="210409"/>
    <lineage>
        <taxon>Eukaryota</taxon>
        <taxon>Metazoa</taxon>
        <taxon>Ecdysozoa</taxon>
        <taxon>Arthropoda</taxon>
        <taxon>Crustacea</taxon>
        <taxon>Multicrustacea</taxon>
        <taxon>Malacostraca</taxon>
        <taxon>Eumalacostraca</taxon>
        <taxon>Eucarida</taxon>
        <taxon>Decapoda</taxon>
        <taxon>Pleocyemata</taxon>
        <taxon>Brachyura</taxon>
        <taxon>Eubrachyura</taxon>
        <taxon>Portunoidea</taxon>
        <taxon>Portunidae</taxon>
        <taxon>Portuninae</taxon>
        <taxon>Portunus</taxon>
    </lineage>
</organism>
<evidence type="ECO:0000313" key="2">
    <source>
        <dbReference type="EMBL" id="MPC84188.1"/>
    </source>
</evidence>
<name>A0A5B7IU70_PORTR</name>
<sequence>MGASSREHGEEEEPGKEQTTTQQHGSHRATQHHSLSGSHTTRGATRGLNTTLLAGTSTYSLRGKCGLLTSYPRPHPRTAHAPHAATIDYRRPWENRLAAAPQRTYKHKYRRPLVYAELRNAGAWERECV</sequence>